<dbReference type="Proteomes" id="UP000644699">
    <property type="component" value="Unassembled WGS sequence"/>
</dbReference>
<dbReference type="EMBL" id="BMIQ01000001">
    <property type="protein sequence ID" value="GGD92867.1"/>
    <property type="molecule type" value="Genomic_DNA"/>
</dbReference>
<accession>A0A917E0X7</accession>
<keyword evidence="2" id="KW-1185">Reference proteome</keyword>
<dbReference type="GO" id="GO:0000287">
    <property type="term" value="F:magnesium ion binding"/>
    <property type="evidence" value="ECO:0007669"/>
    <property type="project" value="TreeGrafter"/>
</dbReference>
<evidence type="ECO:0000313" key="2">
    <source>
        <dbReference type="Proteomes" id="UP000644699"/>
    </source>
</evidence>
<dbReference type="GO" id="GO:0005829">
    <property type="term" value="C:cytosol"/>
    <property type="evidence" value="ECO:0007669"/>
    <property type="project" value="TreeGrafter"/>
</dbReference>
<proteinExistence type="predicted"/>
<dbReference type="SFLD" id="SFLDS00003">
    <property type="entry name" value="Haloacid_Dehalogenase"/>
    <property type="match status" value="1"/>
</dbReference>
<sequence>MSGEATALADIELVISDVDGTLVRDDKSLSPKTIEAVKRLGAAGIGFTLISARPPSGLGGHIADLGLATPVGAFNGATVFEPDGTIVEAHHLGQETARGVASCFDGLDLPYWIFADGRWMTRTRAMPHVEQEIVAARQEPVVAEDLTPWLGRADKLQAVCDDPARLAEAERAVKARFSASATIAKSQTYYLDVTAPKTDKGHGVTELAKAFGIPLAAVAVAGDMPNDLSMFRVAGLAVAMGQAPDEVKAEADHVTTSNEADGLAAFIEALLAAKDERSRTG</sequence>
<evidence type="ECO:0008006" key="3">
    <source>
        <dbReference type="Google" id="ProtNLM"/>
    </source>
</evidence>
<gene>
    <name evidence="1" type="ORF">GCM10011390_09490</name>
</gene>
<reference evidence="1" key="1">
    <citation type="journal article" date="2014" name="Int. J. Syst. Evol. Microbiol.">
        <title>Complete genome sequence of Corynebacterium casei LMG S-19264T (=DSM 44701T), isolated from a smear-ripened cheese.</title>
        <authorList>
            <consortium name="US DOE Joint Genome Institute (JGI-PGF)"/>
            <person name="Walter F."/>
            <person name="Albersmeier A."/>
            <person name="Kalinowski J."/>
            <person name="Ruckert C."/>
        </authorList>
    </citation>
    <scope>NUCLEOTIDE SEQUENCE</scope>
    <source>
        <strain evidence="1">CGMCC 1.15367</strain>
    </source>
</reference>
<dbReference type="Pfam" id="PF08282">
    <property type="entry name" value="Hydrolase_3"/>
    <property type="match status" value="1"/>
</dbReference>
<dbReference type="InterPro" id="IPR000150">
    <property type="entry name" value="Cof"/>
</dbReference>
<dbReference type="CDD" id="cd07516">
    <property type="entry name" value="HAD_Pase"/>
    <property type="match status" value="1"/>
</dbReference>
<protein>
    <recommendedName>
        <fullName evidence="3">Cof subfamily protein (Haloacid dehalogenase superfamily)/HAD superfamily hydrolase (TIGR01484 family)</fullName>
    </recommendedName>
</protein>
<name>A0A917E0X7_9HYPH</name>
<dbReference type="AlphaFoldDB" id="A0A917E0X7"/>
<dbReference type="Gene3D" id="3.40.50.1000">
    <property type="entry name" value="HAD superfamily/HAD-like"/>
    <property type="match status" value="1"/>
</dbReference>
<dbReference type="NCBIfam" id="TIGR01484">
    <property type="entry name" value="HAD-SF-IIB"/>
    <property type="match status" value="1"/>
</dbReference>
<dbReference type="InterPro" id="IPR036412">
    <property type="entry name" value="HAD-like_sf"/>
</dbReference>
<dbReference type="Gene3D" id="3.30.1240.10">
    <property type="match status" value="1"/>
</dbReference>
<reference evidence="1" key="2">
    <citation type="submission" date="2020-09" db="EMBL/GenBank/DDBJ databases">
        <authorList>
            <person name="Sun Q."/>
            <person name="Zhou Y."/>
        </authorList>
    </citation>
    <scope>NUCLEOTIDE SEQUENCE</scope>
    <source>
        <strain evidence="1">CGMCC 1.15367</strain>
    </source>
</reference>
<comment type="caution">
    <text evidence="1">The sequence shown here is derived from an EMBL/GenBank/DDBJ whole genome shotgun (WGS) entry which is preliminary data.</text>
</comment>
<dbReference type="NCBIfam" id="TIGR00099">
    <property type="entry name" value="Cof-subfamily"/>
    <property type="match status" value="1"/>
</dbReference>
<dbReference type="InterPro" id="IPR006379">
    <property type="entry name" value="HAD-SF_hydro_IIB"/>
</dbReference>
<dbReference type="GO" id="GO:0016791">
    <property type="term" value="F:phosphatase activity"/>
    <property type="evidence" value="ECO:0007669"/>
    <property type="project" value="UniProtKB-ARBA"/>
</dbReference>
<organism evidence="1 2">
    <name type="scientific">Aureimonas endophytica</name>
    <dbReference type="NCBI Taxonomy" id="2027858"/>
    <lineage>
        <taxon>Bacteria</taxon>
        <taxon>Pseudomonadati</taxon>
        <taxon>Pseudomonadota</taxon>
        <taxon>Alphaproteobacteria</taxon>
        <taxon>Hyphomicrobiales</taxon>
        <taxon>Aurantimonadaceae</taxon>
        <taxon>Aureimonas</taxon>
    </lineage>
</organism>
<dbReference type="SUPFAM" id="SSF56784">
    <property type="entry name" value="HAD-like"/>
    <property type="match status" value="1"/>
</dbReference>
<dbReference type="SFLD" id="SFLDG01140">
    <property type="entry name" value="C2.B:_Phosphomannomutase_and_P"/>
    <property type="match status" value="1"/>
</dbReference>
<dbReference type="PANTHER" id="PTHR10000">
    <property type="entry name" value="PHOSPHOSERINE PHOSPHATASE"/>
    <property type="match status" value="1"/>
</dbReference>
<dbReference type="InterPro" id="IPR023214">
    <property type="entry name" value="HAD_sf"/>
</dbReference>
<evidence type="ECO:0000313" key="1">
    <source>
        <dbReference type="EMBL" id="GGD92867.1"/>
    </source>
</evidence>
<dbReference type="PANTHER" id="PTHR10000:SF8">
    <property type="entry name" value="HAD SUPERFAMILY HYDROLASE-LIKE, TYPE 3"/>
    <property type="match status" value="1"/>
</dbReference>